<comment type="caution">
    <text evidence="7">The sequence shown here is derived from an EMBL/GenBank/DDBJ whole genome shotgun (WGS) entry which is preliminary data.</text>
</comment>
<evidence type="ECO:0000256" key="4">
    <source>
        <dbReference type="ARBA" id="ARBA00022989"/>
    </source>
</evidence>
<gene>
    <name evidence="7" type="ORF">S01H1_09334</name>
</gene>
<keyword evidence="3 6" id="KW-0812">Transmembrane</keyword>
<evidence type="ECO:0000256" key="2">
    <source>
        <dbReference type="ARBA" id="ARBA00022475"/>
    </source>
</evidence>
<sequence>MPQLLPPEIKIAKEASIAVGGGAIGGLFRYLFNVLIARFLGVEVLGFYAISMAVTQVAAVLGKLGLDMGLVRFVSQLHALGRVPEATATIRRAVTYGLLSGLAMASVLVLGAGRISVDIFHAPDPFLGRLLTWIALMVPLMVVAQIMAGGSQAFKVLKHPALALHIFPPIF</sequence>
<dbReference type="InterPro" id="IPR050833">
    <property type="entry name" value="Poly_Biosynth_Transport"/>
</dbReference>
<dbReference type="AlphaFoldDB" id="X0T7C7"/>
<proteinExistence type="predicted"/>
<evidence type="ECO:0000313" key="7">
    <source>
        <dbReference type="EMBL" id="GAF83241.1"/>
    </source>
</evidence>
<keyword evidence="4 6" id="KW-1133">Transmembrane helix</keyword>
<reference evidence="7" key="1">
    <citation type="journal article" date="2014" name="Front. Microbiol.">
        <title>High frequency of phylogenetically diverse reductive dehalogenase-homologous genes in deep subseafloor sedimentary metagenomes.</title>
        <authorList>
            <person name="Kawai M."/>
            <person name="Futagami T."/>
            <person name="Toyoda A."/>
            <person name="Takaki Y."/>
            <person name="Nishi S."/>
            <person name="Hori S."/>
            <person name="Arai W."/>
            <person name="Tsubouchi T."/>
            <person name="Morono Y."/>
            <person name="Uchiyama I."/>
            <person name="Ito T."/>
            <person name="Fujiyama A."/>
            <person name="Inagaki F."/>
            <person name="Takami H."/>
        </authorList>
    </citation>
    <scope>NUCLEOTIDE SEQUENCE</scope>
    <source>
        <strain evidence="7">Expedition CK06-06</strain>
    </source>
</reference>
<name>X0T7C7_9ZZZZ</name>
<evidence type="ECO:0000256" key="6">
    <source>
        <dbReference type="SAM" id="Phobius"/>
    </source>
</evidence>
<feature type="transmembrane region" description="Helical" evidence="6">
    <location>
        <begin position="12"/>
        <end position="32"/>
    </location>
</feature>
<dbReference type="EMBL" id="BARS01004773">
    <property type="protein sequence ID" value="GAF83241.1"/>
    <property type="molecule type" value="Genomic_DNA"/>
</dbReference>
<evidence type="ECO:0000256" key="3">
    <source>
        <dbReference type="ARBA" id="ARBA00022692"/>
    </source>
</evidence>
<organism evidence="7">
    <name type="scientific">marine sediment metagenome</name>
    <dbReference type="NCBI Taxonomy" id="412755"/>
    <lineage>
        <taxon>unclassified sequences</taxon>
        <taxon>metagenomes</taxon>
        <taxon>ecological metagenomes</taxon>
    </lineage>
</organism>
<keyword evidence="5 6" id="KW-0472">Membrane</keyword>
<accession>X0T7C7</accession>
<comment type="subcellular location">
    <subcellularLocation>
        <location evidence="1">Cell membrane</location>
        <topology evidence="1">Multi-pass membrane protein</topology>
    </subcellularLocation>
</comment>
<feature type="transmembrane region" description="Helical" evidence="6">
    <location>
        <begin position="44"/>
        <end position="66"/>
    </location>
</feature>
<dbReference type="PANTHER" id="PTHR30250">
    <property type="entry name" value="PST FAMILY PREDICTED COLANIC ACID TRANSPORTER"/>
    <property type="match status" value="1"/>
</dbReference>
<feature type="transmembrane region" description="Helical" evidence="6">
    <location>
        <begin position="93"/>
        <end position="110"/>
    </location>
</feature>
<evidence type="ECO:0000256" key="1">
    <source>
        <dbReference type="ARBA" id="ARBA00004651"/>
    </source>
</evidence>
<evidence type="ECO:0000256" key="5">
    <source>
        <dbReference type="ARBA" id="ARBA00023136"/>
    </source>
</evidence>
<dbReference type="PANTHER" id="PTHR30250:SF11">
    <property type="entry name" value="O-ANTIGEN TRANSPORTER-RELATED"/>
    <property type="match status" value="1"/>
</dbReference>
<feature type="non-terminal residue" evidence="7">
    <location>
        <position position="171"/>
    </location>
</feature>
<dbReference type="GO" id="GO:0005886">
    <property type="term" value="C:plasma membrane"/>
    <property type="evidence" value="ECO:0007669"/>
    <property type="project" value="UniProtKB-SubCell"/>
</dbReference>
<feature type="transmembrane region" description="Helical" evidence="6">
    <location>
        <begin position="130"/>
        <end position="148"/>
    </location>
</feature>
<protein>
    <recommendedName>
        <fullName evidence="8">Polysaccharide biosynthesis protein C-terminal domain-containing protein</fullName>
    </recommendedName>
</protein>
<keyword evidence="2" id="KW-1003">Cell membrane</keyword>
<dbReference type="InterPro" id="IPR002797">
    <property type="entry name" value="Polysacc_synth"/>
</dbReference>
<evidence type="ECO:0008006" key="8">
    <source>
        <dbReference type="Google" id="ProtNLM"/>
    </source>
</evidence>
<dbReference type="Pfam" id="PF01943">
    <property type="entry name" value="Polysacc_synt"/>
    <property type="match status" value="1"/>
</dbReference>